<dbReference type="GO" id="GO:0043235">
    <property type="term" value="C:receptor complex"/>
    <property type="evidence" value="ECO:0007669"/>
    <property type="project" value="TreeGrafter"/>
</dbReference>
<dbReference type="PANTHER" id="PTHR46957">
    <property type="entry name" value="CYTOKINE RECEPTOR"/>
    <property type="match status" value="1"/>
</dbReference>
<evidence type="ECO:0000256" key="3">
    <source>
        <dbReference type="SAM" id="SignalP"/>
    </source>
</evidence>
<dbReference type="Pfam" id="PF00041">
    <property type="entry name" value="fn3"/>
    <property type="match status" value="14"/>
</dbReference>
<dbReference type="GO" id="GO:0004725">
    <property type="term" value="F:protein tyrosine phosphatase activity"/>
    <property type="evidence" value="ECO:0007669"/>
    <property type="project" value="InterPro"/>
</dbReference>
<dbReference type="Proteomes" id="UP000694569">
    <property type="component" value="Unplaced"/>
</dbReference>
<feature type="signal peptide" evidence="3">
    <location>
        <begin position="1"/>
        <end position="29"/>
    </location>
</feature>
<dbReference type="SMART" id="SM00060">
    <property type="entry name" value="FN3"/>
    <property type="match status" value="15"/>
</dbReference>
<dbReference type="Pfam" id="PF00102">
    <property type="entry name" value="Y_phosphatase"/>
    <property type="match status" value="1"/>
</dbReference>
<feature type="domain" description="Fibronectin type-III" evidence="5">
    <location>
        <begin position="855"/>
        <end position="945"/>
    </location>
</feature>
<evidence type="ECO:0000256" key="2">
    <source>
        <dbReference type="SAM" id="Phobius"/>
    </source>
</evidence>
<dbReference type="PROSITE" id="PS50055">
    <property type="entry name" value="TYR_PHOSPHATASE_PTP"/>
    <property type="match status" value="1"/>
</dbReference>
<dbReference type="SUPFAM" id="SSF52799">
    <property type="entry name" value="(Phosphotyrosine protein) phosphatases II"/>
    <property type="match status" value="1"/>
</dbReference>
<dbReference type="InterPro" id="IPR003961">
    <property type="entry name" value="FN3_dom"/>
</dbReference>
<evidence type="ECO:0008006" key="8">
    <source>
        <dbReference type="Google" id="ProtNLM"/>
    </source>
</evidence>
<dbReference type="PROSITE" id="PS50853">
    <property type="entry name" value="FN3"/>
    <property type="match status" value="13"/>
</dbReference>
<feature type="domain" description="Fibronectin type-III" evidence="5">
    <location>
        <begin position="673"/>
        <end position="763"/>
    </location>
</feature>
<feature type="domain" description="Fibronectin type-III" evidence="5">
    <location>
        <begin position="309"/>
        <end position="399"/>
    </location>
</feature>
<evidence type="ECO:0000256" key="1">
    <source>
        <dbReference type="ARBA" id="ARBA00022912"/>
    </source>
</evidence>
<feature type="domain" description="Fibronectin type-III" evidence="5">
    <location>
        <begin position="491"/>
        <end position="581"/>
    </location>
</feature>
<feature type="domain" description="Fibronectin type-III" evidence="5">
    <location>
        <begin position="35"/>
        <end position="125"/>
    </location>
</feature>
<dbReference type="InterPro" id="IPR050713">
    <property type="entry name" value="RTP_Phos/Ushers"/>
</dbReference>
<dbReference type="InterPro" id="IPR029021">
    <property type="entry name" value="Prot-tyrosine_phosphatase-like"/>
</dbReference>
<keyword evidence="1" id="KW-0904">Protein phosphatase</keyword>
<dbReference type="GeneTree" id="ENSGT00940000165368"/>
<reference evidence="6" key="1">
    <citation type="submission" date="2025-08" db="UniProtKB">
        <authorList>
            <consortium name="Ensembl"/>
        </authorList>
    </citation>
    <scope>IDENTIFICATION</scope>
</reference>
<keyword evidence="7" id="KW-1185">Reference proteome</keyword>
<keyword evidence="2" id="KW-0812">Transmembrane</keyword>
<organism evidence="6 7">
    <name type="scientific">Leptobrachium leishanense</name>
    <name type="common">Leishan spiny toad</name>
    <dbReference type="NCBI Taxonomy" id="445787"/>
    <lineage>
        <taxon>Eukaryota</taxon>
        <taxon>Metazoa</taxon>
        <taxon>Chordata</taxon>
        <taxon>Craniata</taxon>
        <taxon>Vertebrata</taxon>
        <taxon>Euteleostomi</taxon>
        <taxon>Amphibia</taxon>
        <taxon>Batrachia</taxon>
        <taxon>Anura</taxon>
        <taxon>Pelobatoidea</taxon>
        <taxon>Megophryidae</taxon>
        <taxon>Leptobrachium</taxon>
    </lineage>
</organism>
<protein>
    <recommendedName>
        <fullName evidence="8">Protein-tyrosine-phosphatase</fullName>
    </recommendedName>
</protein>
<feature type="domain" description="Fibronectin type-III" evidence="5">
    <location>
        <begin position="582"/>
        <end position="672"/>
    </location>
</feature>
<feature type="domain" description="Fibronectin type-III" evidence="5">
    <location>
        <begin position="1039"/>
        <end position="1121"/>
    </location>
</feature>
<feature type="domain" description="Fibronectin type-III" evidence="5">
    <location>
        <begin position="764"/>
        <end position="854"/>
    </location>
</feature>
<evidence type="ECO:0000313" key="7">
    <source>
        <dbReference type="Proteomes" id="UP000694569"/>
    </source>
</evidence>
<keyword evidence="3" id="KW-0732">Signal</keyword>
<keyword evidence="2" id="KW-0472">Membrane</keyword>
<name>A0A8C5MJF3_9ANUR</name>
<feature type="transmembrane region" description="Helical" evidence="2">
    <location>
        <begin position="1408"/>
        <end position="1433"/>
    </location>
</feature>
<evidence type="ECO:0000259" key="5">
    <source>
        <dbReference type="PROSITE" id="PS50853"/>
    </source>
</evidence>
<reference evidence="6" key="2">
    <citation type="submission" date="2025-09" db="UniProtKB">
        <authorList>
            <consortium name="Ensembl"/>
        </authorList>
    </citation>
    <scope>IDENTIFICATION</scope>
</reference>
<dbReference type="InterPro" id="IPR013783">
    <property type="entry name" value="Ig-like_fold"/>
</dbReference>
<sequence length="1570" mass="168658">MAFLVVNPAPIKTISLLLLTFLIWHGGSGVSAVPEVTQLKATDVTSTSVLLTWTVPTDTNAPNYTYVIKVSTNTIFVENITTGANANNTSVISLKAGVIYDFNVYTNYSNTLSTAVSISATTIPSLVTNLNSGSITNTSVTLSWITPSDQNNATYKYVITISNHSPPNVTTGAGVNNYTITSLKPGVNYTFAVITETINSVLSDTPVLVVTATTLPSQISNLKTGTITTTNVTLSWDTPNDQNNATYTYEITVSNPSPGTYTTAPGAKSYTITGLKPGVIYTFTVRTKTSNSVLSAASATVTDTTLPSPVTNLKTETITTTNVTLSWDTPNDQNNATYTYEITVSNPSPGTYTTAPGAKSYTITGLKPGVIYTFIVRTKTSNSVLSAASATVTDTTLPSPVTNLKTGTITTTNVTLSWDTPNDQNNATYTYEITVSNPSPGTYTTAPGAKSYPITGLKPGVDYTFIVRTKTSNSVLSAASATVTDTTLPSPVTNLKTGTITTTNVTLSWDTPNDQNNATYTYEITVSNPSPATYTTAPGAKSYTITGLKPGVDYTFIVRTKTSNSVLSAASATVTETTLPSPVTNLKTGTITTTNVTLSWDTPNDQNNATYIYEITVSNPSPATYTTAPGAKSYTITGLKPGVIYTFTVRTKTSNSVLSAASATVTDTTLPSPVTNLKTGTITTTEVTLSWDTPNDQNNATYTYEITVSNPSPGTHTTAPGAKSYTVTGLKPGVIYTFIVRTKTSNSVLSAASATVTETTLPSPVTNLKTGTITTTEVTLSWDTPNDQNNATYTYEITVSNPSPGTHTTAPGAKSYTVTGLKPGVIYTFIVRTKTSNSVLSAASATVTETTLPSRVTGLTIGTITTTNVTLSWNLPDDQNNATYRYVIIISNHSPENVTSGAGANSYTFTDLKPGENYTFAVQTQTINSVLSAASEPATATTKPSPVSGLAIASRTTNTVTLTWNTPTNDSNKATYTYVIIVLIHNPGTFTTAENANSYTIPGLNPGVNYSFTVYTQTINLVQSIANAFINGTTIPSRVPSIELVNRSNSSITFMWTTPSDVRVKEYKYNVFYTGIEILTINNNFSASDLQPGSQYTFNVTSEIDSLKSAISTFTVYTIPNQPGNLGGGSVSTSSINVSWQAPNDPNANSYEYNVTWIEGVSQNTTGNDNTYNTSMVIQGLQAGYQYGVIIHSMIGDVSSEPSTIYLLTDPNIIKSPEIGNITNSSVIFRWTWPESGVTGMEIKSTTANAATIEIITDRSITEYEMTNLTPGNFYEFTLRSYKNSDTDVLSSGRIHRREAAPTGRTTYSEPVTRTIQILPAHVTNIKCSKVGGGYAIIVHFDCPKGNFTELNVLVNGGTSDALTNCSDSGDVTVRSLQPANGYDVQVQTVAYPLKVLTIIHRCSTDNVGVIVGAIFGVLLFLLLVGLIAFFILRKRRSKKTEMEIPDVKKQRRFRTLSKEQFADYFQQQHANSDFGFAEEYQELGSVGTKQLKREAELPDNRSKNRFTNVLPYDHSRVKLDSTGGNEISDYINANYMPVSKNMVETPSFLPNTHLTTHDTYMKCTFHFFS</sequence>
<evidence type="ECO:0000259" key="4">
    <source>
        <dbReference type="PROSITE" id="PS50055"/>
    </source>
</evidence>
<dbReference type="PANTHER" id="PTHR46957:SF10">
    <property type="entry name" value="PROTEIN TYROSINE PHOSPHATASE, RECEPTOR TYPE, H"/>
    <property type="match status" value="1"/>
</dbReference>
<feature type="domain" description="Tyrosine-protein phosphatase" evidence="4">
    <location>
        <begin position="1477"/>
        <end position="1561"/>
    </location>
</feature>
<feature type="domain" description="Fibronectin type-III" evidence="5">
    <location>
        <begin position="126"/>
        <end position="217"/>
    </location>
</feature>
<proteinExistence type="predicted"/>
<dbReference type="OrthoDB" id="6058203at2759"/>
<dbReference type="SUPFAM" id="SSF49265">
    <property type="entry name" value="Fibronectin type III"/>
    <property type="match status" value="8"/>
</dbReference>
<keyword evidence="2" id="KW-1133">Transmembrane helix</keyword>
<dbReference type="CDD" id="cd00063">
    <property type="entry name" value="FN3"/>
    <property type="match status" value="12"/>
</dbReference>
<dbReference type="InterPro" id="IPR036116">
    <property type="entry name" value="FN3_sf"/>
</dbReference>
<keyword evidence="1" id="KW-0378">Hydrolase</keyword>
<feature type="domain" description="Fibronectin type-III" evidence="5">
    <location>
        <begin position="218"/>
        <end position="308"/>
    </location>
</feature>
<feature type="domain" description="Fibronectin type-III" evidence="5">
    <location>
        <begin position="946"/>
        <end position="1037"/>
    </location>
</feature>
<accession>A0A8C5MJF3</accession>
<feature type="chain" id="PRO_5034775608" description="Protein-tyrosine-phosphatase" evidence="3">
    <location>
        <begin position="30"/>
        <end position="1570"/>
    </location>
</feature>
<dbReference type="Gene3D" id="2.60.40.10">
    <property type="entry name" value="Immunoglobulins"/>
    <property type="match status" value="14"/>
</dbReference>
<dbReference type="Gene3D" id="3.90.190.10">
    <property type="entry name" value="Protein tyrosine phosphatase superfamily"/>
    <property type="match status" value="1"/>
</dbReference>
<dbReference type="InterPro" id="IPR000242">
    <property type="entry name" value="PTP_cat"/>
</dbReference>
<feature type="domain" description="Fibronectin type-III" evidence="5">
    <location>
        <begin position="400"/>
        <end position="490"/>
    </location>
</feature>
<dbReference type="Ensembl" id="ENSLLET00000014459.1">
    <property type="protein sequence ID" value="ENSLLEP00000013913.1"/>
    <property type="gene ID" value="ENSLLEG00000008806.1"/>
</dbReference>
<feature type="domain" description="Fibronectin type-III" evidence="5">
    <location>
        <begin position="1122"/>
        <end position="1213"/>
    </location>
</feature>
<evidence type="ECO:0000313" key="6">
    <source>
        <dbReference type="Ensembl" id="ENSLLEP00000013913.1"/>
    </source>
</evidence>